<feature type="transmembrane region" description="Helical" evidence="2">
    <location>
        <begin position="12"/>
        <end position="31"/>
    </location>
</feature>
<feature type="compositionally biased region" description="Low complexity" evidence="1">
    <location>
        <begin position="335"/>
        <end position="345"/>
    </location>
</feature>
<reference evidence="4 5" key="1">
    <citation type="submission" date="2012-05" db="EMBL/GenBank/DDBJ databases">
        <title>Recombination and specialization in a pathogen metapopulation.</title>
        <authorList>
            <person name="Gardiner A."/>
            <person name="Kemen E."/>
            <person name="Schultz-Larsen T."/>
            <person name="MacLean D."/>
            <person name="Van Oosterhout C."/>
            <person name="Jones J.D.G."/>
        </authorList>
    </citation>
    <scope>NUCLEOTIDE SEQUENCE [LARGE SCALE GENOMIC DNA]</scope>
    <source>
        <strain evidence="4 5">Ac Nc2</strain>
    </source>
</reference>
<evidence type="ECO:0000313" key="5">
    <source>
        <dbReference type="Proteomes" id="UP000053237"/>
    </source>
</evidence>
<dbReference type="PROSITE" id="PS51257">
    <property type="entry name" value="PROKAR_LIPOPROTEIN"/>
    <property type="match status" value="1"/>
</dbReference>
<evidence type="ECO:0000256" key="2">
    <source>
        <dbReference type="SAM" id="Phobius"/>
    </source>
</evidence>
<proteinExistence type="predicted"/>
<dbReference type="Pfam" id="PF00397">
    <property type="entry name" value="WW"/>
    <property type="match status" value="1"/>
</dbReference>
<feature type="compositionally biased region" description="Low complexity" evidence="1">
    <location>
        <begin position="239"/>
        <end position="250"/>
    </location>
</feature>
<keyword evidence="2" id="KW-1133">Transmembrane helix</keyword>
<evidence type="ECO:0000313" key="4">
    <source>
        <dbReference type="EMBL" id="CCI39888.1"/>
    </source>
</evidence>
<dbReference type="AlphaFoldDB" id="A0A024G044"/>
<organism evidence="4 5">
    <name type="scientific">Albugo candida</name>
    <dbReference type="NCBI Taxonomy" id="65357"/>
    <lineage>
        <taxon>Eukaryota</taxon>
        <taxon>Sar</taxon>
        <taxon>Stramenopiles</taxon>
        <taxon>Oomycota</taxon>
        <taxon>Peronosporomycetes</taxon>
        <taxon>Albuginales</taxon>
        <taxon>Albuginaceae</taxon>
        <taxon>Albugo</taxon>
    </lineage>
</organism>
<feature type="transmembrane region" description="Helical" evidence="2">
    <location>
        <begin position="85"/>
        <end position="105"/>
    </location>
</feature>
<feature type="transmembrane region" description="Helical" evidence="2">
    <location>
        <begin position="146"/>
        <end position="164"/>
    </location>
</feature>
<sequence length="417" mass="46454">MQPVPRPKVELIHDLLGTILVLGACTVAFLLEFTRRKMLSVSHLAFISCSWISLFVFGGLVDHFISERHLQWALITSFNSSRPFSMPYIYLPMTGSVLITVIYLFQTSICSCRCCCLEENSTYGAVFKTKTHHACFWSRVRSCGPIYIALYIWLFICIGMRLNVRLRESAIHPAGGTLHWEMLTAPFYLSCCHIGTVALLGLKSFLQHADQPSSQPQDRNPFPSVSPASSTQKKMQLASTSRSNNSTSSTSRERTTQPIVSTDFMDDCESEDGALRAFSSKINASVPESPVSTESFTSSFSISNPSIASSMTSTRSRTPSLRNPQFDTSSNMYRSKASSISSKASFGHNNSNEDIYGPPTTPSRAVTLRYRGVARSPTTPPNKLDSYTASLWTEYYDAGSDKLYYHNRITGESRWKV</sequence>
<keyword evidence="2" id="KW-0812">Transmembrane</keyword>
<dbReference type="Proteomes" id="UP000053237">
    <property type="component" value="Unassembled WGS sequence"/>
</dbReference>
<dbReference type="InParanoid" id="A0A024G044"/>
<feature type="compositionally biased region" description="Polar residues" evidence="1">
    <location>
        <begin position="226"/>
        <end position="238"/>
    </location>
</feature>
<protein>
    <recommendedName>
        <fullName evidence="3">WW domain-containing protein</fullName>
    </recommendedName>
</protein>
<feature type="transmembrane region" description="Helical" evidence="2">
    <location>
        <begin position="43"/>
        <end position="65"/>
    </location>
</feature>
<feature type="domain" description="WW" evidence="3">
    <location>
        <begin position="392"/>
        <end position="416"/>
    </location>
</feature>
<comment type="caution">
    <text evidence="4">The sequence shown here is derived from an EMBL/GenBank/DDBJ whole genome shotgun (WGS) entry which is preliminary data.</text>
</comment>
<dbReference type="OrthoDB" id="123866at2759"/>
<gene>
    <name evidence="4" type="ORF">BN9_006720</name>
</gene>
<feature type="region of interest" description="Disordered" evidence="1">
    <location>
        <begin position="210"/>
        <end position="264"/>
    </location>
</feature>
<dbReference type="InterPro" id="IPR001202">
    <property type="entry name" value="WW_dom"/>
</dbReference>
<dbReference type="Gene3D" id="2.20.70.10">
    <property type="match status" value="1"/>
</dbReference>
<name>A0A024G044_9STRA</name>
<keyword evidence="5" id="KW-1185">Reference proteome</keyword>
<feature type="region of interest" description="Disordered" evidence="1">
    <location>
        <begin position="307"/>
        <end position="362"/>
    </location>
</feature>
<feature type="compositionally biased region" description="Low complexity" evidence="1">
    <location>
        <begin position="307"/>
        <end position="324"/>
    </location>
</feature>
<accession>A0A024G044</accession>
<dbReference type="EMBL" id="CAIX01000004">
    <property type="protein sequence ID" value="CCI39888.1"/>
    <property type="molecule type" value="Genomic_DNA"/>
</dbReference>
<evidence type="ECO:0000259" key="3">
    <source>
        <dbReference type="Pfam" id="PF00397"/>
    </source>
</evidence>
<evidence type="ECO:0000256" key="1">
    <source>
        <dbReference type="SAM" id="MobiDB-lite"/>
    </source>
</evidence>
<keyword evidence="2" id="KW-0472">Membrane</keyword>